<evidence type="ECO:0000313" key="1">
    <source>
        <dbReference type="EMBL" id="KAL3591202.1"/>
    </source>
</evidence>
<dbReference type="Proteomes" id="UP000309997">
    <property type="component" value="Unassembled WGS sequence"/>
</dbReference>
<protein>
    <submittedName>
        <fullName evidence="1">Uncharacterized protein</fullName>
    </submittedName>
</protein>
<dbReference type="EMBL" id="RCHU02000005">
    <property type="protein sequence ID" value="KAL3591202.1"/>
    <property type="molecule type" value="Genomic_DNA"/>
</dbReference>
<sequence length="174" mass="19731">MAPPQPNQIQHYPIGGELEHLFTKTMTQYDMLGLVLVGDSKNFLKTLPKPMLDEIRIKGLEIEIYTPPRNKIWVAIYYDRAIKDFKLEKIAWAEVLVKSDLKVGDKIACWSLYHADLGPNGILALLIEKIDRSSMAPARKKSVNKRFLNEVSPEKEVKSSGKSKHQANGVRIGF</sequence>
<keyword evidence="2" id="KW-1185">Reference proteome</keyword>
<proteinExistence type="predicted"/>
<gene>
    <name evidence="1" type="ORF">D5086_009842</name>
</gene>
<feature type="non-terminal residue" evidence="1">
    <location>
        <position position="174"/>
    </location>
</feature>
<organism evidence="1 2">
    <name type="scientific">Populus alba</name>
    <name type="common">White poplar</name>
    <dbReference type="NCBI Taxonomy" id="43335"/>
    <lineage>
        <taxon>Eukaryota</taxon>
        <taxon>Viridiplantae</taxon>
        <taxon>Streptophyta</taxon>
        <taxon>Embryophyta</taxon>
        <taxon>Tracheophyta</taxon>
        <taxon>Spermatophyta</taxon>
        <taxon>Magnoliopsida</taxon>
        <taxon>eudicotyledons</taxon>
        <taxon>Gunneridae</taxon>
        <taxon>Pentapetalae</taxon>
        <taxon>rosids</taxon>
        <taxon>fabids</taxon>
        <taxon>Malpighiales</taxon>
        <taxon>Salicaceae</taxon>
        <taxon>Saliceae</taxon>
        <taxon>Populus</taxon>
    </lineage>
</organism>
<accession>A0ACC4C7P2</accession>
<comment type="caution">
    <text evidence="1">The sequence shown here is derived from an EMBL/GenBank/DDBJ whole genome shotgun (WGS) entry which is preliminary data.</text>
</comment>
<evidence type="ECO:0000313" key="2">
    <source>
        <dbReference type="Proteomes" id="UP000309997"/>
    </source>
</evidence>
<name>A0ACC4C7P2_POPAL</name>
<reference evidence="1 2" key="1">
    <citation type="journal article" date="2024" name="Plant Biotechnol. J.">
        <title>Genome and CRISPR/Cas9 system of a widespread forest tree (Populus alba) in the world.</title>
        <authorList>
            <person name="Liu Y.J."/>
            <person name="Jiang P.F."/>
            <person name="Han X.M."/>
            <person name="Li X.Y."/>
            <person name="Wang H.M."/>
            <person name="Wang Y.J."/>
            <person name="Wang X.X."/>
            <person name="Zeng Q.Y."/>
        </authorList>
    </citation>
    <scope>NUCLEOTIDE SEQUENCE [LARGE SCALE GENOMIC DNA]</scope>
    <source>
        <strain evidence="2">cv. PAL-ZL1</strain>
    </source>
</reference>